<evidence type="ECO:0000313" key="3">
    <source>
        <dbReference type="Proteomes" id="UP001458880"/>
    </source>
</evidence>
<protein>
    <submittedName>
        <fullName evidence="2">Uncharacterized protein</fullName>
    </submittedName>
</protein>
<organism evidence="2 3">
    <name type="scientific">Popillia japonica</name>
    <name type="common">Japanese beetle</name>
    <dbReference type="NCBI Taxonomy" id="7064"/>
    <lineage>
        <taxon>Eukaryota</taxon>
        <taxon>Metazoa</taxon>
        <taxon>Ecdysozoa</taxon>
        <taxon>Arthropoda</taxon>
        <taxon>Hexapoda</taxon>
        <taxon>Insecta</taxon>
        <taxon>Pterygota</taxon>
        <taxon>Neoptera</taxon>
        <taxon>Endopterygota</taxon>
        <taxon>Coleoptera</taxon>
        <taxon>Polyphaga</taxon>
        <taxon>Scarabaeiformia</taxon>
        <taxon>Scarabaeidae</taxon>
        <taxon>Rutelinae</taxon>
        <taxon>Popillia</taxon>
    </lineage>
</organism>
<feature type="compositionally biased region" description="Polar residues" evidence="1">
    <location>
        <begin position="50"/>
        <end position="59"/>
    </location>
</feature>
<reference evidence="2 3" key="1">
    <citation type="journal article" date="2024" name="BMC Genomics">
        <title>De novo assembly and annotation of Popillia japonica's genome with initial clues to its potential as an invasive pest.</title>
        <authorList>
            <person name="Cucini C."/>
            <person name="Boschi S."/>
            <person name="Funari R."/>
            <person name="Cardaioli E."/>
            <person name="Iannotti N."/>
            <person name="Marturano G."/>
            <person name="Paoli F."/>
            <person name="Bruttini M."/>
            <person name="Carapelli A."/>
            <person name="Frati F."/>
            <person name="Nardi F."/>
        </authorList>
    </citation>
    <scope>NUCLEOTIDE SEQUENCE [LARGE SCALE GENOMIC DNA]</scope>
    <source>
        <strain evidence="2">DMR45628</strain>
    </source>
</reference>
<feature type="region of interest" description="Disordered" evidence="1">
    <location>
        <begin position="36"/>
        <end position="59"/>
    </location>
</feature>
<comment type="caution">
    <text evidence="2">The sequence shown here is derived from an EMBL/GenBank/DDBJ whole genome shotgun (WGS) entry which is preliminary data.</text>
</comment>
<dbReference type="Proteomes" id="UP001458880">
    <property type="component" value="Unassembled WGS sequence"/>
</dbReference>
<proteinExistence type="predicted"/>
<feature type="region of interest" description="Disordered" evidence="1">
    <location>
        <begin position="1"/>
        <end position="24"/>
    </location>
</feature>
<feature type="compositionally biased region" description="Basic and acidic residues" evidence="1">
    <location>
        <begin position="13"/>
        <end position="24"/>
    </location>
</feature>
<name>A0AAW1G987_POPJA</name>
<dbReference type="AlphaFoldDB" id="A0AAW1G987"/>
<accession>A0AAW1G987</accession>
<sequence>MPCFGKDKRCHKEQHDAYNHQHTEKVLPTTRDIQNGISYKRSHNGGYPHNNGQQAENSQPLVLPEEIGYYRTGYDNSPAATYGLDETEEPQLFRCAGIDTGDGCCHEDDKR</sequence>
<evidence type="ECO:0000256" key="1">
    <source>
        <dbReference type="SAM" id="MobiDB-lite"/>
    </source>
</evidence>
<gene>
    <name evidence="2" type="ORF">QE152_g41616</name>
</gene>
<dbReference type="EMBL" id="JASPKY010005848">
    <property type="protein sequence ID" value="KAK9659698.1"/>
    <property type="molecule type" value="Genomic_DNA"/>
</dbReference>
<keyword evidence="3" id="KW-1185">Reference proteome</keyword>
<evidence type="ECO:0000313" key="2">
    <source>
        <dbReference type="EMBL" id="KAK9659698.1"/>
    </source>
</evidence>